<sequence length="317" mass="35299">MSQNAESSTSTEDWRLPRGSWDTHVHVFDPKSYPYSPKRAYSPREASFQQLTSFGESLTTDNSVPNMVLVLPSPYGNLNESILDLLRKGESGGRLRGIVVLEKEQMVKESLLEMDKLGVRGVRLNMVSSGGSVTGEALRKAMTETASLIKDAGLGSKWWVQLFIPGHFWDELADTVKILGVRIIADHLGGMKGSSMLLEGTPVTSQPGFNALIGLASAKHLVVKISGFPRASEKEEQAYPDLEKVVRRFAAEVPDQLIWASDWPHTGEAKDRKGRSLDIPEPFRDIDDTAILRRIRSWVSDGVWEKMMVNTPEKMYI</sequence>
<dbReference type="SUPFAM" id="SSF51556">
    <property type="entry name" value="Metallo-dependent hydrolases"/>
    <property type="match status" value="1"/>
</dbReference>
<dbReference type="EMBL" id="KQ947424">
    <property type="protein sequence ID" value="KUJ12401.1"/>
    <property type="molecule type" value="Genomic_DNA"/>
</dbReference>
<name>A0A194WWP8_MOLSC</name>
<reference evidence="2 3" key="1">
    <citation type="submission" date="2015-10" db="EMBL/GenBank/DDBJ databases">
        <title>Full genome of DAOMC 229536 Phialocephala scopiformis, a fungal endophyte of spruce producing the potent anti-insectan compound rugulosin.</title>
        <authorList>
            <consortium name="DOE Joint Genome Institute"/>
            <person name="Walker A.K."/>
            <person name="Frasz S.L."/>
            <person name="Seifert K.A."/>
            <person name="Miller J.D."/>
            <person name="Mondo S.J."/>
            <person name="Labutti K."/>
            <person name="Lipzen A."/>
            <person name="Dockter R."/>
            <person name="Kennedy M."/>
            <person name="Grigoriev I.V."/>
            <person name="Spatafora J.W."/>
        </authorList>
    </citation>
    <scope>NUCLEOTIDE SEQUENCE [LARGE SCALE GENOMIC DNA]</scope>
    <source>
        <strain evidence="2 3">CBS 120377</strain>
    </source>
</reference>
<gene>
    <name evidence="2" type="ORF">LY89DRAFT_738191</name>
</gene>
<dbReference type="Gene3D" id="3.20.20.140">
    <property type="entry name" value="Metal-dependent hydrolases"/>
    <property type="match status" value="1"/>
</dbReference>
<dbReference type="KEGG" id="psco:LY89DRAFT_738191"/>
<dbReference type="InterPro" id="IPR006680">
    <property type="entry name" value="Amidohydro-rel"/>
</dbReference>
<dbReference type="InParanoid" id="A0A194WWP8"/>
<dbReference type="GeneID" id="28830071"/>
<accession>A0A194WWP8</accession>
<proteinExistence type="predicted"/>
<dbReference type="OrthoDB" id="2135488at2759"/>
<evidence type="ECO:0000313" key="3">
    <source>
        <dbReference type="Proteomes" id="UP000070700"/>
    </source>
</evidence>
<protein>
    <recommendedName>
        <fullName evidence="1">Amidohydrolase-related domain-containing protein</fullName>
    </recommendedName>
</protein>
<dbReference type="InterPro" id="IPR052358">
    <property type="entry name" value="Aro_Compnd_Degr_Hydrolases"/>
</dbReference>
<dbReference type="PANTHER" id="PTHR35563:SF2">
    <property type="entry name" value="BARREL METAL-DEPENDENT HYDROLASE, PUTATIVE (AFU_ORTHOLOGUE AFUA_1G16240)-RELATED"/>
    <property type="match status" value="1"/>
</dbReference>
<dbReference type="RefSeq" id="XP_018066756.1">
    <property type="nucleotide sequence ID" value="XM_018220345.1"/>
</dbReference>
<evidence type="ECO:0000313" key="2">
    <source>
        <dbReference type="EMBL" id="KUJ12401.1"/>
    </source>
</evidence>
<organism evidence="2 3">
    <name type="scientific">Mollisia scopiformis</name>
    <name type="common">Conifer needle endophyte fungus</name>
    <name type="synonym">Phialocephala scopiformis</name>
    <dbReference type="NCBI Taxonomy" id="149040"/>
    <lineage>
        <taxon>Eukaryota</taxon>
        <taxon>Fungi</taxon>
        <taxon>Dikarya</taxon>
        <taxon>Ascomycota</taxon>
        <taxon>Pezizomycotina</taxon>
        <taxon>Leotiomycetes</taxon>
        <taxon>Helotiales</taxon>
        <taxon>Mollisiaceae</taxon>
        <taxon>Mollisia</taxon>
    </lineage>
</organism>
<keyword evidence="3" id="KW-1185">Reference proteome</keyword>
<evidence type="ECO:0000259" key="1">
    <source>
        <dbReference type="Pfam" id="PF04909"/>
    </source>
</evidence>
<dbReference type="GO" id="GO:0016787">
    <property type="term" value="F:hydrolase activity"/>
    <property type="evidence" value="ECO:0007669"/>
    <property type="project" value="InterPro"/>
</dbReference>
<dbReference type="AlphaFoldDB" id="A0A194WWP8"/>
<dbReference type="Pfam" id="PF04909">
    <property type="entry name" value="Amidohydro_2"/>
    <property type="match status" value="1"/>
</dbReference>
<dbReference type="Proteomes" id="UP000070700">
    <property type="component" value="Unassembled WGS sequence"/>
</dbReference>
<feature type="domain" description="Amidohydrolase-related" evidence="1">
    <location>
        <begin position="21"/>
        <end position="316"/>
    </location>
</feature>
<dbReference type="InterPro" id="IPR032466">
    <property type="entry name" value="Metal_Hydrolase"/>
</dbReference>
<dbReference type="PANTHER" id="PTHR35563">
    <property type="entry name" value="BARREL METAL-DEPENDENT HYDROLASE, PUTATIVE (AFU_ORTHOLOGUE AFUA_1G16240)-RELATED"/>
    <property type="match status" value="1"/>
</dbReference>